<reference evidence="9" key="1">
    <citation type="journal article" date="2021" name="PeerJ">
        <title>Extensive microbial diversity within the chicken gut microbiome revealed by metagenomics and culture.</title>
        <authorList>
            <person name="Gilroy R."/>
            <person name="Ravi A."/>
            <person name="Getino M."/>
            <person name="Pursley I."/>
            <person name="Horton D.L."/>
            <person name="Alikhan N.F."/>
            <person name="Baker D."/>
            <person name="Gharbi K."/>
            <person name="Hall N."/>
            <person name="Watson M."/>
            <person name="Adriaenssens E.M."/>
            <person name="Foster-Nyarko E."/>
            <person name="Jarju S."/>
            <person name="Secka A."/>
            <person name="Antonio M."/>
            <person name="Oren A."/>
            <person name="Chaudhuri R.R."/>
            <person name="La Ragione R."/>
            <person name="Hildebrand F."/>
            <person name="Pallen M.J."/>
        </authorList>
    </citation>
    <scope>NUCLEOTIDE SEQUENCE</scope>
    <source>
        <strain evidence="9">2239</strain>
    </source>
</reference>
<dbReference type="PANTHER" id="PTHR34979">
    <property type="entry name" value="INNER MEMBRANE PROTEIN YGAZ"/>
    <property type="match status" value="1"/>
</dbReference>
<reference evidence="9" key="2">
    <citation type="submission" date="2021-04" db="EMBL/GenBank/DDBJ databases">
        <authorList>
            <person name="Gilroy R."/>
        </authorList>
    </citation>
    <scope>NUCLEOTIDE SEQUENCE</scope>
    <source>
        <strain evidence="9">2239</strain>
    </source>
</reference>
<evidence type="ECO:0000256" key="5">
    <source>
        <dbReference type="ARBA" id="ARBA00022692"/>
    </source>
</evidence>
<keyword evidence="7 8" id="KW-0472">Membrane</keyword>
<comment type="caution">
    <text evidence="9">The sequence shown here is derived from an EMBL/GenBank/DDBJ whole genome shotgun (WGS) entry which is preliminary data.</text>
</comment>
<feature type="transmembrane region" description="Helical" evidence="8">
    <location>
        <begin position="209"/>
        <end position="227"/>
    </location>
</feature>
<dbReference type="EMBL" id="DXFW01000037">
    <property type="protein sequence ID" value="HIX06515.1"/>
    <property type="molecule type" value="Genomic_DNA"/>
</dbReference>
<feature type="transmembrane region" description="Helical" evidence="8">
    <location>
        <begin position="41"/>
        <end position="66"/>
    </location>
</feature>
<dbReference type="GO" id="GO:0005886">
    <property type="term" value="C:plasma membrane"/>
    <property type="evidence" value="ECO:0007669"/>
    <property type="project" value="UniProtKB-SubCell"/>
</dbReference>
<keyword evidence="6 8" id="KW-1133">Transmembrane helix</keyword>
<evidence type="ECO:0000313" key="10">
    <source>
        <dbReference type="Proteomes" id="UP000824193"/>
    </source>
</evidence>
<keyword evidence="4" id="KW-1003">Cell membrane</keyword>
<feature type="transmembrane region" description="Helical" evidence="8">
    <location>
        <begin position="132"/>
        <end position="155"/>
    </location>
</feature>
<dbReference type="Proteomes" id="UP000824193">
    <property type="component" value="Unassembled WGS sequence"/>
</dbReference>
<name>A0A9D1V5I6_9FIRM</name>
<dbReference type="PANTHER" id="PTHR34979:SF1">
    <property type="entry name" value="INNER MEMBRANE PROTEIN YGAZ"/>
    <property type="match status" value="1"/>
</dbReference>
<evidence type="ECO:0000256" key="7">
    <source>
        <dbReference type="ARBA" id="ARBA00023136"/>
    </source>
</evidence>
<evidence type="ECO:0000256" key="4">
    <source>
        <dbReference type="ARBA" id="ARBA00022475"/>
    </source>
</evidence>
<keyword evidence="5 8" id="KW-0812">Transmembrane</keyword>
<comment type="similarity">
    <text evidence="2">Belongs to the AzlC family.</text>
</comment>
<gene>
    <name evidence="9" type="ORF">H9865_10550</name>
</gene>
<keyword evidence="3" id="KW-0813">Transport</keyword>
<comment type="subcellular location">
    <subcellularLocation>
        <location evidence="1">Cell membrane</location>
        <topology evidence="1">Multi-pass membrane protein</topology>
    </subcellularLocation>
</comment>
<dbReference type="InterPro" id="IPR011606">
    <property type="entry name" value="Brnchd-chn_aa_trnsp_permease"/>
</dbReference>
<feature type="transmembrane region" description="Helical" evidence="8">
    <location>
        <begin position="187"/>
        <end position="203"/>
    </location>
</feature>
<feature type="transmembrane region" description="Helical" evidence="8">
    <location>
        <begin position="161"/>
        <end position="180"/>
    </location>
</feature>
<sequence>METSWRQTARFAFRQSLGVLFGYVFLGTAFGILLRQAGFGALWSLAFSGLVYAGSLQFVLAGFLAAPTALPTVALMSLFINARHLFYGLSFIARFRSMGKKRPYMIFSLTDETYSVLCGMDEVPAGVDKNGAMFLVALLDQLYWVAGSLLGTFAGGLPLDFTGIDFSMTALFLVIFLEQWRGAKSHLPALLGLGCAGFFLLVLGADNFLLPALCTTVAVLLLARPVLNREKEAA</sequence>
<protein>
    <submittedName>
        <fullName evidence="9">AzlC family ABC transporter permease</fullName>
    </submittedName>
</protein>
<evidence type="ECO:0000256" key="6">
    <source>
        <dbReference type="ARBA" id="ARBA00022989"/>
    </source>
</evidence>
<proteinExistence type="inferred from homology"/>
<accession>A0A9D1V5I6</accession>
<organism evidence="9 10">
    <name type="scientific">Candidatus Allofournierella pullicola</name>
    <dbReference type="NCBI Taxonomy" id="2838596"/>
    <lineage>
        <taxon>Bacteria</taxon>
        <taxon>Bacillati</taxon>
        <taxon>Bacillota</taxon>
        <taxon>Clostridia</taxon>
        <taxon>Eubacteriales</taxon>
        <taxon>Oscillospiraceae</taxon>
        <taxon>Allofournierella</taxon>
    </lineage>
</organism>
<dbReference type="Pfam" id="PF03591">
    <property type="entry name" value="AzlC"/>
    <property type="match status" value="1"/>
</dbReference>
<feature type="transmembrane region" description="Helical" evidence="8">
    <location>
        <begin position="72"/>
        <end position="93"/>
    </location>
</feature>
<dbReference type="GO" id="GO:1903785">
    <property type="term" value="P:L-valine transmembrane transport"/>
    <property type="evidence" value="ECO:0007669"/>
    <property type="project" value="TreeGrafter"/>
</dbReference>
<evidence type="ECO:0000313" key="9">
    <source>
        <dbReference type="EMBL" id="HIX06515.1"/>
    </source>
</evidence>
<dbReference type="AlphaFoldDB" id="A0A9D1V5I6"/>
<evidence type="ECO:0000256" key="1">
    <source>
        <dbReference type="ARBA" id="ARBA00004651"/>
    </source>
</evidence>
<feature type="transmembrane region" description="Helical" evidence="8">
    <location>
        <begin position="12"/>
        <end position="34"/>
    </location>
</feature>
<evidence type="ECO:0000256" key="8">
    <source>
        <dbReference type="SAM" id="Phobius"/>
    </source>
</evidence>
<evidence type="ECO:0000256" key="2">
    <source>
        <dbReference type="ARBA" id="ARBA00010735"/>
    </source>
</evidence>
<evidence type="ECO:0000256" key="3">
    <source>
        <dbReference type="ARBA" id="ARBA00022448"/>
    </source>
</evidence>